<dbReference type="InterPro" id="IPR029526">
    <property type="entry name" value="PGBD"/>
</dbReference>
<feature type="compositionally biased region" description="Polar residues" evidence="1">
    <location>
        <begin position="68"/>
        <end position="85"/>
    </location>
</feature>
<protein>
    <recommendedName>
        <fullName evidence="2">PiggyBac transposable element-derived protein domain-containing protein</fullName>
    </recommendedName>
</protein>
<dbReference type="Ensembl" id="ENSSAUT00010040629.1">
    <property type="protein sequence ID" value="ENSSAUP00010038544.1"/>
    <property type="gene ID" value="ENSSAUG00010016279.1"/>
</dbReference>
<dbReference type="GeneTree" id="ENSGT00940000166554"/>
<accession>A0A671WHH7</accession>
<feature type="domain" description="PiggyBac transposable element-derived protein" evidence="2">
    <location>
        <begin position="137"/>
        <end position="456"/>
    </location>
</feature>
<organism evidence="3 4">
    <name type="scientific">Sparus aurata</name>
    <name type="common">Gilthead sea bream</name>
    <dbReference type="NCBI Taxonomy" id="8175"/>
    <lineage>
        <taxon>Eukaryota</taxon>
        <taxon>Metazoa</taxon>
        <taxon>Chordata</taxon>
        <taxon>Craniata</taxon>
        <taxon>Vertebrata</taxon>
        <taxon>Euteleostomi</taxon>
        <taxon>Actinopterygii</taxon>
        <taxon>Neopterygii</taxon>
        <taxon>Teleostei</taxon>
        <taxon>Neoteleostei</taxon>
        <taxon>Acanthomorphata</taxon>
        <taxon>Eupercaria</taxon>
        <taxon>Spariformes</taxon>
        <taxon>Sparidae</taxon>
        <taxon>Sparus</taxon>
    </lineage>
</organism>
<dbReference type="AlphaFoldDB" id="A0A671WHH7"/>
<feature type="region of interest" description="Disordered" evidence="1">
    <location>
        <begin position="23"/>
        <end position="86"/>
    </location>
</feature>
<dbReference type="OMA" id="DGRRENQ"/>
<dbReference type="Proteomes" id="UP000472265">
    <property type="component" value="Chromosome 21"/>
</dbReference>
<evidence type="ECO:0000259" key="2">
    <source>
        <dbReference type="Pfam" id="PF13843"/>
    </source>
</evidence>
<keyword evidence="4" id="KW-1185">Reference proteome</keyword>
<reference evidence="3" key="1">
    <citation type="submission" date="2021-04" db="EMBL/GenBank/DDBJ databases">
        <authorList>
            <consortium name="Wellcome Sanger Institute Data Sharing"/>
        </authorList>
    </citation>
    <scope>NUCLEOTIDE SEQUENCE [LARGE SCALE GENOMIC DNA]</scope>
</reference>
<dbReference type="Pfam" id="PF13843">
    <property type="entry name" value="DDE_Tnp_1_7"/>
    <property type="match status" value="1"/>
</dbReference>
<evidence type="ECO:0000256" key="1">
    <source>
        <dbReference type="SAM" id="MobiDB-lite"/>
    </source>
</evidence>
<reference evidence="3" key="2">
    <citation type="submission" date="2025-08" db="UniProtKB">
        <authorList>
            <consortium name="Ensembl"/>
        </authorList>
    </citation>
    <scope>IDENTIFICATION</scope>
</reference>
<evidence type="ECO:0000313" key="3">
    <source>
        <dbReference type="Ensembl" id="ENSSAUP00010038544.1"/>
    </source>
</evidence>
<name>A0A671WHH7_SPAAU</name>
<reference evidence="3" key="3">
    <citation type="submission" date="2025-09" db="UniProtKB">
        <authorList>
            <consortium name="Ensembl"/>
        </authorList>
    </citation>
    <scope>IDENTIFICATION</scope>
</reference>
<sequence length="538" mass="61344">MSKRIEKEERKRKYIENIINTIVDGNSSDIEQLGEDDEEDDEDSTSQAMHDDGSSDSSDEEEYQEESVAQTSMEVEVPTTTTQDTIGKESVKVNAIRTEYRWRKIQYQAPSVDFIACVKKGTEDSIHHTCISNSVTDEMLQETAEPTNLYSVQKEGKSVNTTAQEMEQVLGMYMHMGLVQMSTVRAFWDMEAKLPAVCDVMSRDPFLKLLTLIHFQDNLSVSDDAKKDKLWKLRPWLQKLREQVLCIPPEECHAVDEIMMPFKGKSHLRVYMPAKPHKWGFKMWGRAGQSGFLYDFDVCQGAANPDREKSEVGVTGEVVLKMTSTLPVGKNHEVFADNYFTSVPLVQHLKERGIHHIGTIRMNRMKDCTMMGEKEMKKNRRGSMDLRVNQDNNILVRWYDNKAVNLISSFVGIEPVGNVKRWHRKSKTPIMGPRPAIVETYNKFMGGVDLLNAVCTLQVQLQIPKMVHVHLVAHCYSGSHQCVEPLQKRPEEARAPEETHGSANVSGFGWHLSHKCRKGQHQVWQTTILSRNDSNTTP</sequence>
<evidence type="ECO:0000313" key="4">
    <source>
        <dbReference type="Proteomes" id="UP000472265"/>
    </source>
</evidence>
<dbReference type="PANTHER" id="PTHR47272:SF1">
    <property type="entry name" value="PIGGYBAC TRANSPOSABLE ELEMENT-DERIVED PROTEIN 3-LIKE"/>
    <property type="match status" value="1"/>
</dbReference>
<dbReference type="PANTHER" id="PTHR47272">
    <property type="entry name" value="DDE_TNP_1_7 DOMAIN-CONTAINING PROTEIN"/>
    <property type="match status" value="1"/>
</dbReference>
<proteinExistence type="predicted"/>
<feature type="compositionally biased region" description="Acidic residues" evidence="1">
    <location>
        <begin position="32"/>
        <end position="44"/>
    </location>
</feature>
<dbReference type="InParanoid" id="A0A671WHH7"/>